<name>A0ACB5REQ1_9CLOT</name>
<accession>A0ACB5REQ1</accession>
<sequence>MNINKINNYINKSRKIENLSSKHDLNSLKLEKRMISKLIDENYSIGSISNIDKIANGMSSICYYILTDKGEFILKNVEDNGMNNPDNEPKIHEVLANENIPVSKFYLTKQGKYILNDGGNIYHLKNYIRGEVYKPNTASEWLMRDSAVMLGKIQKAMEQISILPIGIGEGYFENMSPKKSISSYLQTLKIAEAKNDIDIMKDIQSRVEILNTIPKEDIRVMDLTCKSTHGDYSINQIVCGQQSINGIIDFTSACIHPICWEVIRSFSIADSDCIDGTINIENLKRYIQSFLRYGELNSYDLKMMPYVYFYQLLFPNYYNQYYSSNNPNRELLLNNARFSTKVCQWFASNINNISDELVRSF</sequence>
<gene>
    <name evidence="1" type="ORF">rsdtw13_28230</name>
</gene>
<reference evidence="1" key="1">
    <citation type="journal article" date="2025" name="Int. J. Syst. Evol. Microbiol.">
        <title>Inconstantimicrobium mannanitabidum sp. nov., a novel member of the family Clostridiaceae isolated from anoxic soil under the treatment of reductive soil disinfestation.</title>
        <authorList>
            <person name="Ueki A."/>
            <person name="Tonouchi A."/>
            <person name="Honma S."/>
            <person name="Kaku N."/>
            <person name="Ueki K."/>
        </authorList>
    </citation>
    <scope>NUCLEOTIDE SEQUENCE</scope>
    <source>
        <strain evidence="1">TW13</strain>
    </source>
</reference>
<organism evidence="1 2">
    <name type="scientific">Inconstantimicrobium mannanitabidum</name>
    <dbReference type="NCBI Taxonomy" id="1604901"/>
    <lineage>
        <taxon>Bacteria</taxon>
        <taxon>Bacillati</taxon>
        <taxon>Bacillota</taxon>
        <taxon>Clostridia</taxon>
        <taxon>Eubacteriales</taxon>
        <taxon>Clostridiaceae</taxon>
        <taxon>Inconstantimicrobium</taxon>
    </lineage>
</organism>
<evidence type="ECO:0000313" key="1">
    <source>
        <dbReference type="EMBL" id="GKX67565.1"/>
    </source>
</evidence>
<proteinExistence type="predicted"/>
<keyword evidence="2" id="KW-1185">Reference proteome</keyword>
<protein>
    <submittedName>
        <fullName evidence="1">Uncharacterized protein</fullName>
    </submittedName>
</protein>
<evidence type="ECO:0000313" key="2">
    <source>
        <dbReference type="Proteomes" id="UP001058074"/>
    </source>
</evidence>
<dbReference type="EMBL" id="BROD01000001">
    <property type="protein sequence ID" value="GKX67565.1"/>
    <property type="molecule type" value="Genomic_DNA"/>
</dbReference>
<comment type="caution">
    <text evidence="1">The sequence shown here is derived from an EMBL/GenBank/DDBJ whole genome shotgun (WGS) entry which is preliminary data.</text>
</comment>
<dbReference type="Proteomes" id="UP001058074">
    <property type="component" value="Unassembled WGS sequence"/>
</dbReference>